<reference evidence="1" key="1">
    <citation type="submission" date="2019-08" db="EMBL/GenBank/DDBJ databases">
        <authorList>
            <person name="Kucharzyk K."/>
            <person name="Murdoch R.W."/>
            <person name="Higgins S."/>
            <person name="Loffler F."/>
        </authorList>
    </citation>
    <scope>NUCLEOTIDE SEQUENCE</scope>
</reference>
<dbReference type="InterPro" id="IPR004165">
    <property type="entry name" value="CoA_trans_fam_I"/>
</dbReference>
<dbReference type="EC" id="2.8.3.5" evidence="1"/>
<evidence type="ECO:0000313" key="1">
    <source>
        <dbReference type="EMBL" id="MPM49196.1"/>
    </source>
</evidence>
<dbReference type="AlphaFoldDB" id="A0A645A8E8"/>
<dbReference type="GO" id="GO:0008260">
    <property type="term" value="F:succinyl-CoA:3-oxo-acid CoA-transferase activity"/>
    <property type="evidence" value="ECO:0007669"/>
    <property type="project" value="UniProtKB-EC"/>
</dbReference>
<dbReference type="InterPro" id="IPR037171">
    <property type="entry name" value="NagB/RpiA_transferase-like"/>
</dbReference>
<gene>
    <name evidence="1" type="primary">scoA_4</name>
    <name evidence="1" type="ORF">SDC9_95924</name>
</gene>
<organism evidence="1">
    <name type="scientific">bioreactor metagenome</name>
    <dbReference type="NCBI Taxonomy" id="1076179"/>
    <lineage>
        <taxon>unclassified sequences</taxon>
        <taxon>metagenomes</taxon>
        <taxon>ecological metagenomes</taxon>
    </lineage>
</organism>
<sequence length="62" mass="6871">MAARYTVAEVEEFVEAGELDPDAVHLPGVYVDAVLPLTPRQAADKPIERRVVRPRATVEVTR</sequence>
<dbReference type="EMBL" id="VSSQ01012420">
    <property type="protein sequence ID" value="MPM49196.1"/>
    <property type="molecule type" value="Genomic_DNA"/>
</dbReference>
<accession>A0A645A8E8</accession>
<dbReference type="SUPFAM" id="SSF100950">
    <property type="entry name" value="NagB/RpiA/CoA transferase-like"/>
    <property type="match status" value="1"/>
</dbReference>
<dbReference type="Gene3D" id="3.40.1080.10">
    <property type="entry name" value="Glutaconate Coenzyme A-transferase"/>
    <property type="match status" value="1"/>
</dbReference>
<keyword evidence="1" id="KW-0808">Transferase</keyword>
<proteinExistence type="predicted"/>
<name>A0A645A8E8_9ZZZZ</name>
<comment type="caution">
    <text evidence="1">The sequence shown here is derived from an EMBL/GenBank/DDBJ whole genome shotgun (WGS) entry which is preliminary data.</text>
</comment>
<protein>
    <submittedName>
        <fullName evidence="1">Putative succinyl-CoA:3-ketoacid coenzyme A transferase subunit A</fullName>
        <ecNumber evidence="1">2.8.3.5</ecNumber>
    </submittedName>
</protein>
<dbReference type="Pfam" id="PF01144">
    <property type="entry name" value="CoA_trans"/>
    <property type="match status" value="1"/>
</dbReference>